<name>A0ACC2ERL7_DIPCM</name>
<protein>
    <submittedName>
        <fullName evidence="1">Uncharacterized protein</fullName>
    </submittedName>
</protein>
<comment type="caution">
    <text evidence="1">The sequence shown here is derived from an EMBL/GenBank/DDBJ whole genome shotgun (WGS) entry which is preliminary data.</text>
</comment>
<organism evidence="1 2">
    <name type="scientific">Diphasiastrum complanatum</name>
    <name type="common">Issler's clubmoss</name>
    <name type="synonym">Lycopodium complanatum</name>
    <dbReference type="NCBI Taxonomy" id="34168"/>
    <lineage>
        <taxon>Eukaryota</taxon>
        <taxon>Viridiplantae</taxon>
        <taxon>Streptophyta</taxon>
        <taxon>Embryophyta</taxon>
        <taxon>Tracheophyta</taxon>
        <taxon>Lycopodiopsida</taxon>
        <taxon>Lycopodiales</taxon>
        <taxon>Lycopodiaceae</taxon>
        <taxon>Lycopodioideae</taxon>
        <taxon>Diphasiastrum</taxon>
    </lineage>
</organism>
<sequence>MDFSLGYAGASSGNVVGASERSLALMAAEVRHENSQQQQNMLPNFAMSPSTGAGMVGSSSLLFRCRPASELDPPSAADEHSGPLKLARTNSGSANVMSSGAFFLAGQSTPMRYPPPFQHDSYIQQHRPTSGVPLMMGREGLVHHVSMHEAAMGGRYLFTAAQWAELEHQALIYKYMMHGAPVPAELLLPIRKSLAAMSGIPLSSHSHGNAGWESFQRGVSVNVDPEPGRCRRTDGKKWRCSRPVVPEQKYCERHIHRGRHRKKAAQAQNTSPVPSPSTNAAPSPSAGKYICHSSSLAAETHHTLRPSSIPIASNHPQMINRNPAQNLTASGIAGGTISSGSMACNEFHLPLHSASSLPSSKDHRHGLQSHSVLSQFSSIDQPHRISHALPSNQQLSWHLQPPRVLSPSAALNPSSSFFLNQNSDHDMKCFQGDEEMAFMADTHEMDVFVCHQQQRQNGPSLCPIEALSDDSKPQGQPLRHFFDDWPRNRDSSALFWSDAEEEKPKIDASSPQLSISIPANSSEISASDGPTEGKNMFLPLRLSILRNADDIADPTQMGLGMGMGLGITSSSHGETSWFPRALENGVGGPLAEVLQSGTPHPEKITSLNFLKADWDSNVTNDTPHSASPTGVLQKTTLGTCFSDSSSNASSPGSVRTEYTTENQRLTPVLTNCSSRLST</sequence>
<evidence type="ECO:0000313" key="2">
    <source>
        <dbReference type="Proteomes" id="UP001162992"/>
    </source>
</evidence>
<proteinExistence type="predicted"/>
<keyword evidence="2" id="KW-1185">Reference proteome</keyword>
<dbReference type="EMBL" id="CM055092">
    <property type="protein sequence ID" value="KAJ7569035.1"/>
    <property type="molecule type" value="Genomic_DNA"/>
</dbReference>
<reference evidence="2" key="1">
    <citation type="journal article" date="2024" name="Proc. Natl. Acad. Sci. U.S.A.">
        <title>Extraordinary preservation of gene collinearity over three hundred million years revealed in homosporous lycophytes.</title>
        <authorList>
            <person name="Li C."/>
            <person name="Wickell D."/>
            <person name="Kuo L.Y."/>
            <person name="Chen X."/>
            <person name="Nie B."/>
            <person name="Liao X."/>
            <person name="Peng D."/>
            <person name="Ji J."/>
            <person name="Jenkins J."/>
            <person name="Williams M."/>
            <person name="Shu S."/>
            <person name="Plott C."/>
            <person name="Barry K."/>
            <person name="Rajasekar S."/>
            <person name="Grimwood J."/>
            <person name="Han X."/>
            <person name="Sun S."/>
            <person name="Hou Z."/>
            <person name="He W."/>
            <person name="Dai G."/>
            <person name="Sun C."/>
            <person name="Schmutz J."/>
            <person name="Leebens-Mack J.H."/>
            <person name="Li F.W."/>
            <person name="Wang L."/>
        </authorList>
    </citation>
    <scope>NUCLEOTIDE SEQUENCE [LARGE SCALE GENOMIC DNA]</scope>
    <source>
        <strain evidence="2">cv. PW_Plant_1</strain>
    </source>
</reference>
<dbReference type="Proteomes" id="UP001162992">
    <property type="component" value="Chromosome 1"/>
</dbReference>
<gene>
    <name evidence="1" type="ORF">O6H91_01G058600</name>
</gene>
<evidence type="ECO:0000313" key="1">
    <source>
        <dbReference type="EMBL" id="KAJ7569035.1"/>
    </source>
</evidence>
<accession>A0ACC2ERL7</accession>